<dbReference type="InterPro" id="IPR016164">
    <property type="entry name" value="FAD-linked_Oxase-like_C"/>
</dbReference>
<dbReference type="SUPFAM" id="SSF55103">
    <property type="entry name" value="FAD-linked oxidases, C-terminal domain"/>
    <property type="match status" value="1"/>
</dbReference>
<keyword evidence="5" id="KW-0560">Oxidoreductase</keyword>
<dbReference type="Pfam" id="PF01565">
    <property type="entry name" value="FAD_binding_4"/>
    <property type="match status" value="1"/>
</dbReference>
<comment type="caution">
    <text evidence="7">The sequence shown here is derived from an EMBL/GenBank/DDBJ whole genome shotgun (WGS) entry which is preliminary data.</text>
</comment>
<dbReference type="Proteomes" id="UP001589692">
    <property type="component" value="Unassembled WGS sequence"/>
</dbReference>
<dbReference type="Gene3D" id="3.30.43.10">
    <property type="entry name" value="Uridine Diphospho-n-acetylenolpyruvylglucosamine Reductase, domain 2"/>
    <property type="match status" value="2"/>
</dbReference>
<feature type="domain" description="FAD-binding PCMH-type" evidence="6">
    <location>
        <begin position="37"/>
        <end position="207"/>
    </location>
</feature>
<evidence type="ECO:0000313" key="7">
    <source>
        <dbReference type="EMBL" id="MFB9953134.1"/>
    </source>
</evidence>
<evidence type="ECO:0000256" key="1">
    <source>
        <dbReference type="ARBA" id="ARBA00001974"/>
    </source>
</evidence>
<dbReference type="InterPro" id="IPR050432">
    <property type="entry name" value="FAD-linked_Oxidoreductases_BP"/>
</dbReference>
<dbReference type="EMBL" id="JBHMAA010000050">
    <property type="protein sequence ID" value="MFB9953134.1"/>
    <property type="molecule type" value="Genomic_DNA"/>
</dbReference>
<dbReference type="PROSITE" id="PS00862">
    <property type="entry name" value="OX2_COVAL_FAD"/>
    <property type="match status" value="1"/>
</dbReference>
<evidence type="ECO:0000313" key="8">
    <source>
        <dbReference type="Proteomes" id="UP001589692"/>
    </source>
</evidence>
<dbReference type="PANTHER" id="PTHR13878:SF53">
    <property type="entry name" value="CYTOKININ DEHYDROGENASE 6"/>
    <property type="match status" value="1"/>
</dbReference>
<accession>A0ABV6AR95</accession>
<sequence>MAVDKRAPRDADLAVSGMLSRDPHDLAEAMDDFGHIVRKRPQAVFRAASSADIAGLVQWAAARGLRIAARGQGHSVYGRAMSDGGIVLDMRPLGAVHDVRPDRMVVDAGVTWSTVLDRALAHGLTPPVLTNYLELSVGGTLAVGGIGGTTFRHGMQTDNVLALNVVTGDGRELACSAEVNSDLFDAVRAGLGQSGIITQATLRLMRAPGRVRRFHLFYANLPSLAADQRIALADGRFDHLQGAILPDGNGGWKYQLEGVVFYDGHAAPENKAVLAGLSDRRGGADISDLTYAEDVRAFSRLENLLRSNGQWFHPHPWLLTFLPGSSAEDIASDILDGLTNVDVGPFGRITFYPLLAGALRTPLLRLPDEDVVFPFNLVRIPASDDALGAGRLVAGNRLLYDRIRSAGGCLYPVSAFPMSQDDWKSHFGPKWSFLHEARRRYDPPGTLAPGYELF</sequence>
<dbReference type="Pfam" id="PF09265">
    <property type="entry name" value="Cytokin-bind"/>
    <property type="match status" value="1"/>
</dbReference>
<dbReference type="InterPro" id="IPR006093">
    <property type="entry name" value="Oxy_OxRdtase_FAD_BS"/>
</dbReference>
<evidence type="ECO:0000259" key="6">
    <source>
        <dbReference type="PROSITE" id="PS51387"/>
    </source>
</evidence>
<reference evidence="7 8" key="1">
    <citation type="submission" date="2024-09" db="EMBL/GenBank/DDBJ databases">
        <authorList>
            <person name="Sun Q."/>
            <person name="Mori K."/>
        </authorList>
    </citation>
    <scope>NUCLEOTIDE SEQUENCE [LARGE SCALE GENOMIC DNA]</scope>
    <source>
        <strain evidence="7 8">TBRC 4938</strain>
    </source>
</reference>
<keyword evidence="3" id="KW-0285">Flavoprotein</keyword>
<dbReference type="InterPro" id="IPR016166">
    <property type="entry name" value="FAD-bd_PCMH"/>
</dbReference>
<name>A0ABV6AR95_9HYPH</name>
<keyword evidence="4" id="KW-0274">FAD</keyword>
<dbReference type="InterPro" id="IPR016169">
    <property type="entry name" value="FAD-bd_PCMH_sub2"/>
</dbReference>
<dbReference type="InterPro" id="IPR006094">
    <property type="entry name" value="Oxid_FAD_bind_N"/>
</dbReference>
<organism evidence="7 8">
    <name type="scientific">Rhizobium puerariae</name>
    <dbReference type="NCBI Taxonomy" id="1585791"/>
    <lineage>
        <taxon>Bacteria</taxon>
        <taxon>Pseudomonadati</taxon>
        <taxon>Pseudomonadota</taxon>
        <taxon>Alphaproteobacteria</taxon>
        <taxon>Hyphomicrobiales</taxon>
        <taxon>Rhizobiaceae</taxon>
        <taxon>Rhizobium/Agrobacterium group</taxon>
        <taxon>Rhizobium</taxon>
    </lineage>
</organism>
<dbReference type="InterPro" id="IPR016167">
    <property type="entry name" value="FAD-bd_PCMH_sub1"/>
</dbReference>
<evidence type="ECO:0000256" key="3">
    <source>
        <dbReference type="ARBA" id="ARBA00022630"/>
    </source>
</evidence>
<dbReference type="InterPro" id="IPR036318">
    <property type="entry name" value="FAD-bd_PCMH-like_sf"/>
</dbReference>
<dbReference type="PROSITE" id="PS51387">
    <property type="entry name" value="FAD_PCMH"/>
    <property type="match status" value="1"/>
</dbReference>
<dbReference type="RefSeq" id="WP_377265934.1">
    <property type="nucleotide sequence ID" value="NZ_JBHMAA010000050.1"/>
</dbReference>
<evidence type="ECO:0000256" key="2">
    <source>
        <dbReference type="ARBA" id="ARBA00005466"/>
    </source>
</evidence>
<comment type="cofactor">
    <cofactor evidence="1">
        <name>FAD</name>
        <dbReference type="ChEBI" id="CHEBI:57692"/>
    </cofactor>
</comment>
<evidence type="ECO:0000256" key="4">
    <source>
        <dbReference type="ARBA" id="ARBA00022827"/>
    </source>
</evidence>
<comment type="similarity">
    <text evidence="2">Belongs to the oxygen-dependent FAD-linked oxidoreductase family.</text>
</comment>
<dbReference type="Gene3D" id="3.40.462.10">
    <property type="entry name" value="FAD-linked oxidases, C-terminal domain"/>
    <property type="match status" value="1"/>
</dbReference>
<dbReference type="InterPro" id="IPR015345">
    <property type="entry name" value="Cytokinin_DH_FAD/cytokin-bd"/>
</dbReference>
<gene>
    <name evidence="7" type="ORF">ACFFP0_30225</name>
</gene>
<dbReference type="InterPro" id="IPR016170">
    <property type="entry name" value="Cytok_DH_C_sf"/>
</dbReference>
<proteinExistence type="inferred from homology"/>
<protein>
    <submittedName>
        <fullName evidence="7">FAD-binding protein</fullName>
    </submittedName>
</protein>
<dbReference type="PANTHER" id="PTHR13878">
    <property type="entry name" value="GULONOLACTONE OXIDASE"/>
    <property type="match status" value="1"/>
</dbReference>
<dbReference type="SUPFAM" id="SSF56176">
    <property type="entry name" value="FAD-binding/transporter-associated domain-like"/>
    <property type="match status" value="1"/>
</dbReference>
<dbReference type="Gene3D" id="3.30.465.10">
    <property type="match status" value="1"/>
</dbReference>
<evidence type="ECO:0000256" key="5">
    <source>
        <dbReference type="ARBA" id="ARBA00023002"/>
    </source>
</evidence>
<keyword evidence="8" id="KW-1185">Reference proteome</keyword>